<comment type="caution">
    <text evidence="2">The sequence shown here is derived from an EMBL/GenBank/DDBJ whole genome shotgun (WGS) entry which is preliminary data.</text>
</comment>
<protein>
    <submittedName>
        <fullName evidence="2">Uncharacterized protein</fullName>
    </submittedName>
</protein>
<dbReference type="RefSeq" id="WP_099413503.1">
    <property type="nucleotide sequence ID" value="NZ_PDYH01000034.1"/>
</dbReference>
<feature type="transmembrane region" description="Helical" evidence="1">
    <location>
        <begin position="130"/>
        <end position="152"/>
    </location>
</feature>
<feature type="transmembrane region" description="Helical" evidence="1">
    <location>
        <begin position="158"/>
        <end position="181"/>
    </location>
</feature>
<name>A0A2G3E916_9FIRM</name>
<evidence type="ECO:0000313" key="2">
    <source>
        <dbReference type="EMBL" id="PHU39792.1"/>
    </source>
</evidence>
<keyword evidence="3" id="KW-1185">Reference proteome</keyword>
<feature type="transmembrane region" description="Helical" evidence="1">
    <location>
        <begin position="63"/>
        <end position="83"/>
    </location>
</feature>
<evidence type="ECO:0000256" key="1">
    <source>
        <dbReference type="SAM" id="Phobius"/>
    </source>
</evidence>
<feature type="transmembrane region" description="Helical" evidence="1">
    <location>
        <begin position="7"/>
        <end position="27"/>
    </location>
</feature>
<keyword evidence="1" id="KW-1133">Transmembrane helix</keyword>
<accession>A0A2G3E916</accession>
<proteinExistence type="predicted"/>
<keyword evidence="1" id="KW-0812">Transmembrane</keyword>
<feature type="transmembrane region" description="Helical" evidence="1">
    <location>
        <begin position="33"/>
        <end position="51"/>
    </location>
</feature>
<gene>
    <name evidence="2" type="ORF">CSX00_09255</name>
</gene>
<evidence type="ECO:0000313" key="3">
    <source>
        <dbReference type="Proteomes" id="UP000224317"/>
    </source>
</evidence>
<sequence>MSKSYGMMISLYAFFSAIVCIFDILLSRLSKEYYVISVVELMALSIIVLLAKHVEKSNYSLKIVKRDVAISTIMFVVAGYSVILRRLFAIGQPYYYLIILLLPTIFMGALGYLFYYISKRRSEKKKEVKFVDSTVLIALIIIVVIIVSKYISPIRDDSFSLILILLTLFFEGMSVFFFAIFEVGMRHIS</sequence>
<dbReference type="AlphaFoldDB" id="A0A2G3E916"/>
<keyword evidence="1" id="KW-0472">Membrane</keyword>
<feature type="transmembrane region" description="Helical" evidence="1">
    <location>
        <begin position="95"/>
        <end position="118"/>
    </location>
</feature>
<organism evidence="2 3">
    <name type="scientific">Pseudobutyrivibrio ruminis</name>
    <dbReference type="NCBI Taxonomy" id="46206"/>
    <lineage>
        <taxon>Bacteria</taxon>
        <taxon>Bacillati</taxon>
        <taxon>Bacillota</taxon>
        <taxon>Clostridia</taxon>
        <taxon>Lachnospirales</taxon>
        <taxon>Lachnospiraceae</taxon>
        <taxon>Pseudobutyrivibrio</taxon>
    </lineage>
</organism>
<reference evidence="2" key="1">
    <citation type="submission" date="2017-10" db="EMBL/GenBank/DDBJ databases">
        <title>Resolving the taxonomy of Roseburia spp., Eubacterium rectale and Agathobacter spp. through phylogenomic analysis.</title>
        <authorList>
            <person name="Sheridan P.O."/>
            <person name="Walker A.W."/>
            <person name="Duncan S.H."/>
            <person name="Scott K.P."/>
            <person name="Toole P.W.O."/>
            <person name="Luis P."/>
            <person name="Flint H.J."/>
        </authorList>
    </citation>
    <scope>NUCLEOTIDE SEQUENCE [LARGE SCALE GENOMIC DNA]</scope>
    <source>
        <strain evidence="2">JK10</strain>
    </source>
</reference>
<dbReference type="Proteomes" id="UP000224317">
    <property type="component" value="Unassembled WGS sequence"/>
</dbReference>
<dbReference type="EMBL" id="PDYH01000034">
    <property type="protein sequence ID" value="PHU39792.1"/>
    <property type="molecule type" value="Genomic_DNA"/>
</dbReference>